<dbReference type="PROSITE" id="PS01124">
    <property type="entry name" value="HTH_ARAC_FAMILY_2"/>
    <property type="match status" value="1"/>
</dbReference>
<dbReference type="Gene3D" id="1.10.10.60">
    <property type="entry name" value="Homeodomain-like"/>
    <property type="match status" value="1"/>
</dbReference>
<dbReference type="GO" id="GO:0043565">
    <property type="term" value="F:sequence-specific DNA binding"/>
    <property type="evidence" value="ECO:0007669"/>
    <property type="project" value="InterPro"/>
</dbReference>
<accession>A0AAW6QCA5</accession>
<dbReference type="EMBL" id="JARQTW010000010">
    <property type="protein sequence ID" value="MDG2950166.1"/>
    <property type="molecule type" value="Genomic_DNA"/>
</dbReference>
<protein>
    <submittedName>
        <fullName evidence="4">AraC family transcriptional regulator</fullName>
    </submittedName>
</protein>
<evidence type="ECO:0000313" key="4">
    <source>
        <dbReference type="EMBL" id="MDG2950166.1"/>
    </source>
</evidence>
<dbReference type="PANTHER" id="PTHR43436">
    <property type="entry name" value="ARAC-FAMILY TRANSCRIPTIONAL REGULATOR"/>
    <property type="match status" value="1"/>
</dbReference>
<proteinExistence type="predicted"/>
<sequence length="303" mass="34967">MNEVKYQELAELIKAFTHTDGSFSSTSLNNLHLCRRNHTTNPMPCIYPLSLFLIVQGSQHLNFGNQVMTLSKGETALTTLDLPIVSNVLKATKSEPYLSLRIELDVMMLRELDEQTQWQPNTSSLSDTLSVLSADDNLLDAIYRFVKLLKQPQLQPHLKPLIEQEICLRLLASEHNAMLRKLLTNGTVEQKVAKIIAYFNEHYIEKINMDDLAEMVFISSSSLRQHFKKITGKSPLQYQKELRLQNARRLMFKENFDATRAALEVGYESPNQFNREYARMFGEPPFKDMKRLKADEMHFGRII</sequence>
<dbReference type="InterPro" id="IPR018060">
    <property type="entry name" value="HTH_AraC"/>
</dbReference>
<dbReference type="GO" id="GO:0003700">
    <property type="term" value="F:DNA-binding transcription factor activity"/>
    <property type="evidence" value="ECO:0007669"/>
    <property type="project" value="InterPro"/>
</dbReference>
<organism evidence="4 5">
    <name type="scientific">Exercitatus varius</name>
    <dbReference type="NCBI Taxonomy" id="67857"/>
    <lineage>
        <taxon>Bacteria</taxon>
        <taxon>Pseudomonadati</taxon>
        <taxon>Pseudomonadota</taxon>
        <taxon>Gammaproteobacteria</taxon>
        <taxon>Pasteurellales</taxon>
        <taxon>Pasteurellaceae</taxon>
        <taxon>Exercitatus</taxon>
    </lineage>
</organism>
<evidence type="ECO:0000313" key="5">
    <source>
        <dbReference type="Proteomes" id="UP001214976"/>
    </source>
</evidence>
<dbReference type="Pfam" id="PF06719">
    <property type="entry name" value="AraC_N"/>
    <property type="match status" value="1"/>
</dbReference>
<reference evidence="4" key="1">
    <citation type="submission" date="2023-03" db="EMBL/GenBank/DDBJ databases">
        <title>Classification of Bisgaard taxon 6 and taxon 10 as Exercitatus varius gen. nov., spec. nov.</title>
        <authorList>
            <person name="Christensen H."/>
        </authorList>
    </citation>
    <scope>NUCLEOTIDE SEQUENCE</scope>
    <source>
        <strain evidence="4">86116</strain>
    </source>
</reference>
<evidence type="ECO:0000256" key="1">
    <source>
        <dbReference type="ARBA" id="ARBA00023015"/>
    </source>
</evidence>
<keyword evidence="1" id="KW-0805">Transcription regulation</keyword>
<name>A0AAW6QCA5_9PAST</name>
<dbReference type="InterPro" id="IPR009057">
    <property type="entry name" value="Homeodomain-like_sf"/>
</dbReference>
<evidence type="ECO:0000259" key="3">
    <source>
        <dbReference type="PROSITE" id="PS01124"/>
    </source>
</evidence>
<comment type="caution">
    <text evidence="4">The sequence shown here is derived from an EMBL/GenBank/DDBJ whole genome shotgun (WGS) entry which is preliminary data.</text>
</comment>
<evidence type="ECO:0000256" key="2">
    <source>
        <dbReference type="ARBA" id="ARBA00023163"/>
    </source>
</evidence>
<dbReference type="SUPFAM" id="SSF46689">
    <property type="entry name" value="Homeodomain-like"/>
    <property type="match status" value="2"/>
</dbReference>
<dbReference type="Proteomes" id="UP001214976">
    <property type="component" value="Unassembled WGS sequence"/>
</dbReference>
<keyword evidence="2" id="KW-0804">Transcription</keyword>
<feature type="domain" description="HTH araC/xylS-type" evidence="3">
    <location>
        <begin position="193"/>
        <end position="291"/>
    </location>
</feature>
<dbReference type="RefSeq" id="WP_317477230.1">
    <property type="nucleotide sequence ID" value="NZ_JARQTW010000010.1"/>
</dbReference>
<dbReference type="SMART" id="SM00342">
    <property type="entry name" value="HTH_ARAC"/>
    <property type="match status" value="1"/>
</dbReference>
<dbReference type="Pfam" id="PF12833">
    <property type="entry name" value="HTH_18"/>
    <property type="match status" value="1"/>
</dbReference>
<dbReference type="PANTHER" id="PTHR43436:SF1">
    <property type="entry name" value="TRANSCRIPTIONAL REGULATORY PROTEIN"/>
    <property type="match status" value="1"/>
</dbReference>
<gene>
    <name evidence="4" type="ORF">P7M15_06485</name>
</gene>
<dbReference type="InterPro" id="IPR009594">
    <property type="entry name" value="Tscrpt_reg_HTH_AraC_N"/>
</dbReference>
<dbReference type="AlphaFoldDB" id="A0AAW6QCA5"/>